<dbReference type="InterPro" id="IPR021403">
    <property type="entry name" value="DUF3043"/>
</dbReference>
<proteinExistence type="predicted"/>
<evidence type="ECO:0000256" key="1">
    <source>
        <dbReference type="SAM" id="MobiDB-lite"/>
    </source>
</evidence>
<evidence type="ECO:0000313" key="3">
    <source>
        <dbReference type="EMBL" id="SPW27707.1"/>
    </source>
</evidence>
<organism evidence="3 4">
    <name type="scientific">Corynebacterium matruchotii</name>
    <dbReference type="NCBI Taxonomy" id="43768"/>
    <lineage>
        <taxon>Bacteria</taxon>
        <taxon>Bacillati</taxon>
        <taxon>Actinomycetota</taxon>
        <taxon>Actinomycetes</taxon>
        <taxon>Mycobacteriales</taxon>
        <taxon>Corynebacteriaceae</taxon>
        <taxon>Corynebacterium</taxon>
    </lineage>
</organism>
<reference evidence="3 4" key="1">
    <citation type="submission" date="2018-06" db="EMBL/GenBank/DDBJ databases">
        <authorList>
            <consortium name="Pathogen Informatics"/>
            <person name="Doyle S."/>
        </authorList>
    </citation>
    <scope>NUCLEOTIDE SEQUENCE [LARGE SCALE GENOMIC DNA]</scope>
    <source>
        <strain evidence="3 4">NCTC10254</strain>
    </source>
</reference>
<protein>
    <submittedName>
        <fullName evidence="3">Hypothetical membrane protein</fullName>
    </submittedName>
</protein>
<feature type="transmembrane region" description="Helical" evidence="2">
    <location>
        <begin position="158"/>
        <end position="180"/>
    </location>
</feature>
<dbReference type="AlphaFoldDB" id="A0A8B4H6H0"/>
<keyword evidence="2" id="KW-0472">Membrane</keyword>
<keyword evidence="2" id="KW-0812">Transmembrane</keyword>
<evidence type="ECO:0000313" key="4">
    <source>
        <dbReference type="Proteomes" id="UP000249886"/>
    </source>
</evidence>
<comment type="caution">
    <text evidence="3">The sequence shown here is derived from an EMBL/GenBank/DDBJ whole genome shotgun (WGS) entry which is preliminary data.</text>
</comment>
<keyword evidence="2" id="KW-1133">Transmembrane helix</keyword>
<sequence>MTTLHDFVSCDVIAKITLPFYSHFRNVKILSCRRRCRLYPISGYAMLVNSSQPSKAYTPKKGHATPKRNAAQRKEGSFEARFTPAESYSEARKKRKELKASMSKEEWKQYKADAKAAQKARRQAAQRGMDEGDPRYLLERDKGPERAFVRDLVDSGRYLNTMVMPFALILLILLTIATRYPTVSPILSLTSMVIMLIFFIEAVILGRKAHRLVKEKFPNTTERGTSIGFYAFGRASQPRRWRTPKPRVKVGDQVA</sequence>
<feature type="region of interest" description="Disordered" evidence="1">
    <location>
        <begin position="52"/>
        <end position="76"/>
    </location>
</feature>
<dbReference type="Pfam" id="PF11241">
    <property type="entry name" value="DUF3043"/>
    <property type="match status" value="1"/>
</dbReference>
<accession>A0A8B4H6H0</accession>
<dbReference type="Proteomes" id="UP000249886">
    <property type="component" value="Unassembled WGS sequence"/>
</dbReference>
<feature type="transmembrane region" description="Helical" evidence="2">
    <location>
        <begin position="186"/>
        <end position="206"/>
    </location>
</feature>
<gene>
    <name evidence="3" type="ORF">NCTC10254_00983</name>
</gene>
<evidence type="ECO:0000256" key="2">
    <source>
        <dbReference type="SAM" id="Phobius"/>
    </source>
</evidence>
<name>A0A8B4H6H0_9CORY</name>
<dbReference type="EMBL" id="UARK01000002">
    <property type="protein sequence ID" value="SPW27707.1"/>
    <property type="molecule type" value="Genomic_DNA"/>
</dbReference>